<dbReference type="RefSeq" id="WP_272734878.1">
    <property type="nucleotide sequence ID" value="NZ_CP116942.1"/>
</dbReference>
<dbReference type="Proteomes" id="UP001216390">
    <property type="component" value="Chromosome"/>
</dbReference>
<dbReference type="Gene3D" id="3.40.640.10">
    <property type="entry name" value="Type I PLP-dependent aspartate aminotransferase-like (Major domain)"/>
    <property type="match status" value="1"/>
</dbReference>
<evidence type="ECO:0000256" key="3">
    <source>
        <dbReference type="ARBA" id="ARBA00022679"/>
    </source>
</evidence>
<evidence type="ECO:0000256" key="2">
    <source>
        <dbReference type="ARBA" id="ARBA00022576"/>
    </source>
</evidence>
<keyword evidence="3 4" id="KW-0808">Transferase</keyword>
<dbReference type="InterPro" id="IPR015422">
    <property type="entry name" value="PyrdxlP-dep_Trfase_small"/>
</dbReference>
<dbReference type="SUPFAM" id="SSF53383">
    <property type="entry name" value="PLP-dependent transferases"/>
    <property type="match status" value="1"/>
</dbReference>
<dbReference type="InterPro" id="IPR004838">
    <property type="entry name" value="NHTrfase_class1_PyrdxlP-BS"/>
</dbReference>
<protein>
    <recommendedName>
        <fullName evidence="4">Aminotransferase</fullName>
        <ecNumber evidence="4">2.6.1.-</ecNumber>
    </recommendedName>
</protein>
<dbReference type="GO" id="GO:0030170">
    <property type="term" value="F:pyridoxal phosphate binding"/>
    <property type="evidence" value="ECO:0007669"/>
    <property type="project" value="InterPro"/>
</dbReference>
<evidence type="ECO:0000256" key="1">
    <source>
        <dbReference type="ARBA" id="ARBA00001933"/>
    </source>
</evidence>
<gene>
    <name evidence="6" type="ORF">PO878_12690</name>
</gene>
<accession>A0AAE9Y6Q9</accession>
<sequence>MTAAFEPPPLVWETLADVREAAAAHPDGAIDLTVGSPIDPPPAFVAEVLARSGAARAYPPSIGTERFRTAAAGWAQRRFGVALPPEAVAATIGSKELVAGLPQWLRLRQPDRDTVLHPAIAYPTYAMGARLAGCRSVPVPPRPDGSLDLDAIDPADAARALCLWSNSPSNPTGALDDLAAAAAWGRAHGVPVASDECYAELTWDGPPRTVLASGLEGVLAVHSLSKRSNLAGLRVGFYAGDPDLVAYLSQLRKHAGFMVPGPVQEVGAAALDDDAHVAAQRDRYRHRLEATVAALREGGLDAHRPGGAFYLWLAAPDGDGLALTRRLARDAGVLVTPGSAYGEHGEGHVRLALVVADDRLDALTSRLRAL</sequence>
<evidence type="ECO:0000313" key="7">
    <source>
        <dbReference type="Proteomes" id="UP001216390"/>
    </source>
</evidence>
<dbReference type="GO" id="GO:0008483">
    <property type="term" value="F:transaminase activity"/>
    <property type="evidence" value="ECO:0007669"/>
    <property type="project" value="UniProtKB-KW"/>
</dbReference>
<dbReference type="AlphaFoldDB" id="A0AAE9Y6Q9"/>
<dbReference type="PANTHER" id="PTHR42832:SF3">
    <property type="entry name" value="L-GLUTAMINE--4-(METHYLSULFANYL)-2-OXOBUTANOATE AMINOTRANSFERASE"/>
    <property type="match status" value="1"/>
</dbReference>
<evidence type="ECO:0000313" key="6">
    <source>
        <dbReference type="EMBL" id="WCO65353.1"/>
    </source>
</evidence>
<dbReference type="Pfam" id="PF00155">
    <property type="entry name" value="Aminotran_1_2"/>
    <property type="match status" value="1"/>
</dbReference>
<comment type="cofactor">
    <cofactor evidence="1 4">
        <name>pyridoxal 5'-phosphate</name>
        <dbReference type="ChEBI" id="CHEBI:597326"/>
    </cofactor>
</comment>
<dbReference type="Gene3D" id="3.90.1150.10">
    <property type="entry name" value="Aspartate Aminotransferase, domain 1"/>
    <property type="match status" value="1"/>
</dbReference>
<name>A0AAE9Y6Q9_9ACTN</name>
<dbReference type="EMBL" id="CP116942">
    <property type="protein sequence ID" value="WCO65353.1"/>
    <property type="molecule type" value="Genomic_DNA"/>
</dbReference>
<dbReference type="CDD" id="cd00609">
    <property type="entry name" value="AAT_like"/>
    <property type="match status" value="1"/>
</dbReference>
<evidence type="ECO:0000256" key="4">
    <source>
        <dbReference type="RuleBase" id="RU000481"/>
    </source>
</evidence>
<dbReference type="KEGG" id="ima:PO878_12690"/>
<feature type="domain" description="Aminotransferase class I/classII large" evidence="5">
    <location>
        <begin position="30"/>
        <end position="366"/>
    </location>
</feature>
<dbReference type="InterPro" id="IPR004839">
    <property type="entry name" value="Aminotransferase_I/II_large"/>
</dbReference>
<organism evidence="6 7">
    <name type="scientific">Iamia majanohamensis</name>
    <dbReference type="NCBI Taxonomy" id="467976"/>
    <lineage>
        <taxon>Bacteria</taxon>
        <taxon>Bacillati</taxon>
        <taxon>Actinomycetota</taxon>
        <taxon>Acidimicrobiia</taxon>
        <taxon>Acidimicrobiales</taxon>
        <taxon>Iamiaceae</taxon>
        <taxon>Iamia</taxon>
    </lineage>
</organism>
<comment type="similarity">
    <text evidence="4">Belongs to the class-I pyridoxal-phosphate-dependent aminotransferase family.</text>
</comment>
<dbReference type="EC" id="2.6.1.-" evidence="4"/>
<keyword evidence="2 4" id="KW-0032">Aminotransferase</keyword>
<proteinExistence type="inferred from homology"/>
<dbReference type="PANTHER" id="PTHR42832">
    <property type="entry name" value="AMINO ACID AMINOTRANSFERASE"/>
    <property type="match status" value="1"/>
</dbReference>
<dbReference type="InterPro" id="IPR015421">
    <property type="entry name" value="PyrdxlP-dep_Trfase_major"/>
</dbReference>
<dbReference type="PROSITE" id="PS00105">
    <property type="entry name" value="AA_TRANSFER_CLASS_1"/>
    <property type="match status" value="1"/>
</dbReference>
<dbReference type="InterPro" id="IPR050881">
    <property type="entry name" value="LL-DAP_aminotransferase"/>
</dbReference>
<keyword evidence="7" id="KW-1185">Reference proteome</keyword>
<reference evidence="6" key="1">
    <citation type="submission" date="2023-01" db="EMBL/GenBank/DDBJ databases">
        <title>The diversity of Class Acidimicrobiia in South China Sea sediment environments and the proposal of Iamia marina sp. nov., a novel species of the genus Iamia.</title>
        <authorList>
            <person name="He Y."/>
            <person name="Tian X."/>
        </authorList>
    </citation>
    <scope>NUCLEOTIDE SEQUENCE</scope>
    <source>
        <strain evidence="6">DSM 19957</strain>
    </source>
</reference>
<dbReference type="InterPro" id="IPR015424">
    <property type="entry name" value="PyrdxlP-dep_Trfase"/>
</dbReference>
<evidence type="ECO:0000259" key="5">
    <source>
        <dbReference type="Pfam" id="PF00155"/>
    </source>
</evidence>